<dbReference type="EMBL" id="CP002683">
    <property type="protein sequence ID" value="AEH44915.1"/>
    <property type="molecule type" value="Genomic_DNA"/>
</dbReference>
<dbReference type="HOGENOM" id="CLU_014322_11_0_0"/>
<keyword evidence="5" id="KW-0732">Signal</keyword>
<dbReference type="InterPro" id="IPR011990">
    <property type="entry name" value="TPR-like_helical_dom_sf"/>
</dbReference>
<evidence type="ECO:0000256" key="4">
    <source>
        <dbReference type="SAM" id="MobiDB-lite"/>
    </source>
</evidence>
<dbReference type="Pfam" id="PF11741">
    <property type="entry name" value="AMIN"/>
    <property type="match status" value="1"/>
</dbReference>
<proteinExistence type="predicted"/>
<organism evidence="7 8">
    <name type="scientific">Thermodesulfatator indicus (strain DSM 15286 / JCM 11887 / CIR29812)</name>
    <dbReference type="NCBI Taxonomy" id="667014"/>
    <lineage>
        <taxon>Bacteria</taxon>
        <taxon>Pseudomonadati</taxon>
        <taxon>Thermodesulfobacteriota</taxon>
        <taxon>Thermodesulfobacteria</taxon>
        <taxon>Thermodesulfobacteriales</taxon>
        <taxon>Thermodesulfatatoraceae</taxon>
        <taxon>Thermodesulfatator</taxon>
    </lineage>
</organism>
<evidence type="ECO:0000256" key="3">
    <source>
        <dbReference type="ARBA" id="ARBA00022801"/>
    </source>
</evidence>
<dbReference type="Gene3D" id="1.25.40.10">
    <property type="entry name" value="Tetratricopeptide repeat domain"/>
    <property type="match status" value="1"/>
</dbReference>
<dbReference type="InterPro" id="IPR050695">
    <property type="entry name" value="N-acetylmuramoyl_amidase_3"/>
</dbReference>
<dbReference type="SUPFAM" id="SSF53187">
    <property type="entry name" value="Zn-dependent exopeptidases"/>
    <property type="match status" value="1"/>
</dbReference>
<feature type="compositionally biased region" description="Basic residues" evidence="4">
    <location>
        <begin position="145"/>
        <end position="167"/>
    </location>
</feature>
<dbReference type="FunCoup" id="F8A8S0">
    <property type="interactions" value="208"/>
</dbReference>
<dbReference type="PATRIC" id="fig|667014.3.peg.1072"/>
<dbReference type="OrthoDB" id="9763643at2"/>
<reference evidence="7 8" key="2">
    <citation type="journal article" date="2012" name="Stand. Genomic Sci.">
        <title>Complete genome sequence of the thermophilic sulfate-reducing ocean bacterium Thermodesulfatator indicus type strain (CIR29812(T)).</title>
        <authorList>
            <person name="Anderson I."/>
            <person name="Saunders E."/>
            <person name="Lapidus A."/>
            <person name="Nolan M."/>
            <person name="Lucas S."/>
            <person name="Tice H."/>
            <person name="Del Rio T.G."/>
            <person name="Cheng J.F."/>
            <person name="Han C."/>
            <person name="Tapia R."/>
            <person name="Goodwin L.A."/>
            <person name="Pitluck S."/>
            <person name="Liolios K."/>
            <person name="Mavromatis K."/>
            <person name="Pagani I."/>
            <person name="Ivanova N."/>
            <person name="Mikhailova N."/>
            <person name="Pati A."/>
            <person name="Chen A."/>
            <person name="Palaniappan K."/>
            <person name="Land M."/>
            <person name="Hauser L."/>
            <person name="Jeffries C.D."/>
            <person name="Chang Y.J."/>
            <person name="Brambilla E.M."/>
            <person name="Rohde M."/>
            <person name="Spring S."/>
            <person name="Goker M."/>
            <person name="Detter J.C."/>
            <person name="Woyke T."/>
            <person name="Bristow J."/>
            <person name="Eisen J.A."/>
            <person name="Markowitz V."/>
            <person name="Hugenholtz P."/>
            <person name="Kyrpides N.C."/>
            <person name="Klenk H.P."/>
        </authorList>
    </citation>
    <scope>NUCLEOTIDE SEQUENCE [LARGE SCALE GENOMIC DNA]</scope>
    <source>
        <strain evidence="8">DSM 15286 / JCM 11887 / CIR29812</strain>
    </source>
</reference>
<dbReference type="KEGG" id="tid:Thein_1044"/>
<evidence type="ECO:0000313" key="8">
    <source>
        <dbReference type="Proteomes" id="UP000006793"/>
    </source>
</evidence>
<evidence type="ECO:0000256" key="2">
    <source>
        <dbReference type="ARBA" id="ARBA00011901"/>
    </source>
</evidence>
<dbReference type="PANTHER" id="PTHR30404:SF0">
    <property type="entry name" value="N-ACETYLMURAMOYL-L-ALANINE AMIDASE AMIC"/>
    <property type="match status" value="1"/>
</dbReference>
<dbReference type="FunFam" id="3.40.630.40:FF:000005">
    <property type="entry name" value="N-acetylmuramoyl-L-alanine amidase (AmiA)"/>
    <property type="match status" value="1"/>
</dbReference>
<dbReference type="GO" id="GO:0008745">
    <property type="term" value="F:N-acetylmuramoyl-L-alanine amidase activity"/>
    <property type="evidence" value="ECO:0007669"/>
    <property type="project" value="UniProtKB-EC"/>
</dbReference>
<accession>F8A8S0</accession>
<dbReference type="Pfam" id="PF01520">
    <property type="entry name" value="Amidase_3"/>
    <property type="match status" value="1"/>
</dbReference>
<dbReference type="EC" id="3.5.1.28" evidence="2"/>
<dbReference type="SMART" id="SM00646">
    <property type="entry name" value="Ami_3"/>
    <property type="match status" value="1"/>
</dbReference>
<feature type="domain" description="MurNAc-LAA" evidence="6">
    <location>
        <begin position="395"/>
        <end position="546"/>
    </location>
</feature>
<feature type="region of interest" description="Disordered" evidence="4">
    <location>
        <begin position="145"/>
        <end position="184"/>
    </location>
</feature>
<dbReference type="GO" id="GO:0030288">
    <property type="term" value="C:outer membrane-bounded periplasmic space"/>
    <property type="evidence" value="ECO:0007669"/>
    <property type="project" value="TreeGrafter"/>
</dbReference>
<evidence type="ECO:0000313" key="7">
    <source>
        <dbReference type="EMBL" id="AEH44915.1"/>
    </source>
</evidence>
<dbReference type="GO" id="GO:0009253">
    <property type="term" value="P:peptidoglycan catabolic process"/>
    <property type="evidence" value="ECO:0007669"/>
    <property type="project" value="InterPro"/>
</dbReference>
<dbReference type="CDD" id="cd02696">
    <property type="entry name" value="MurNAc-LAA"/>
    <property type="match status" value="1"/>
</dbReference>
<dbReference type="RefSeq" id="WP_013907657.1">
    <property type="nucleotide sequence ID" value="NC_015681.1"/>
</dbReference>
<feature type="signal peptide" evidence="5">
    <location>
        <begin position="1"/>
        <end position="23"/>
    </location>
</feature>
<keyword evidence="3 7" id="KW-0378">Hydrolase</keyword>
<dbReference type="AlphaFoldDB" id="F8A8S0"/>
<gene>
    <name evidence="7" type="ordered locus">Thein_1044</name>
</gene>
<dbReference type="eggNOG" id="COG0860">
    <property type="taxonomic scope" value="Bacteria"/>
</dbReference>
<name>F8A8S0_THEID</name>
<dbReference type="Gene3D" id="2.60.40.3500">
    <property type="match status" value="1"/>
</dbReference>
<dbReference type="InParanoid" id="F8A8S0"/>
<dbReference type="STRING" id="667014.Thein_1044"/>
<evidence type="ECO:0000256" key="1">
    <source>
        <dbReference type="ARBA" id="ARBA00001561"/>
    </source>
</evidence>
<evidence type="ECO:0000259" key="6">
    <source>
        <dbReference type="SMART" id="SM00646"/>
    </source>
</evidence>
<sequence length="558" mass="64216">MFVPVKKITFLFLFLAFFSQCFFVDSVQATSAEKAFQLAEKELNRFAHSRKIKYRRYWIEIINRYRQIYLRYPESAVAPRALYRCGRLYEELYGYSGKTYDLKRALSYYRLIWEKYPRSPQAKLALQRAISIYEKKLKDPVKALSLKKKPKKLTDRRKKHSPPKKIAPKTSTATNNQTKTPATSNHHKLLAVEVGGTVKQIRQWSGENYSRVVLDLSKPVKYKAHVLKAHAGKPPRLYVDLKPAKISPYTKPEIPIKDSFLKQIRFGQYRKDTVRVVLDLTSLTDYRIFFLNEPARLVIDLYNNKKPQKETVVATPKIINGDLSLAQQLGLGIRRIVIDPGHGGKDPGCRYGRLKEKYISLEVSKRLAQKLKSRLGCEVVLTRTRDKFIPLEERTAIANLKNADLFISIHVNSSPNRRAYGLETYYLNFASDEEAMRTAALENAASSHSLSELQDLLKNILLNTKLEESRRLAQAVQKNMVGGVRKRYRYVKNRGVRTAPFIVLIGTRMPAVLVEIGFISNRYERARLKSPTYWNLIAEGIAKGIEEYVHSIKLTSLP</sequence>
<dbReference type="Gene3D" id="3.40.630.40">
    <property type="entry name" value="Zn-dependent exopeptidases"/>
    <property type="match status" value="1"/>
</dbReference>
<dbReference type="InterPro" id="IPR021731">
    <property type="entry name" value="AMIN_dom"/>
</dbReference>
<comment type="catalytic activity">
    <reaction evidence="1">
        <text>Hydrolyzes the link between N-acetylmuramoyl residues and L-amino acid residues in certain cell-wall glycopeptides.</text>
        <dbReference type="EC" id="3.5.1.28"/>
    </reaction>
</comment>
<dbReference type="Proteomes" id="UP000006793">
    <property type="component" value="Chromosome"/>
</dbReference>
<dbReference type="PANTHER" id="PTHR30404">
    <property type="entry name" value="N-ACETYLMURAMOYL-L-ALANINE AMIDASE"/>
    <property type="match status" value="1"/>
</dbReference>
<evidence type="ECO:0000256" key="5">
    <source>
        <dbReference type="SAM" id="SignalP"/>
    </source>
</evidence>
<feature type="compositionally biased region" description="Polar residues" evidence="4">
    <location>
        <begin position="169"/>
        <end position="184"/>
    </location>
</feature>
<dbReference type="InterPro" id="IPR002508">
    <property type="entry name" value="MurNAc-LAA_cat"/>
</dbReference>
<keyword evidence="8" id="KW-1185">Reference proteome</keyword>
<protein>
    <recommendedName>
        <fullName evidence="2">N-acetylmuramoyl-L-alanine amidase</fullName>
        <ecNumber evidence="2">3.5.1.28</ecNumber>
    </recommendedName>
</protein>
<dbReference type="PaxDb" id="667014-Thein_1044"/>
<reference evidence="8" key="1">
    <citation type="submission" date="2011-04" db="EMBL/GenBank/DDBJ databases">
        <title>The complete genome of Thermodesulfatator indicus DSM 15286.</title>
        <authorList>
            <person name="Lucas S."/>
            <person name="Copeland A."/>
            <person name="Lapidus A."/>
            <person name="Bruce D."/>
            <person name="Goodwin L."/>
            <person name="Pitluck S."/>
            <person name="Peters L."/>
            <person name="Kyrpides N."/>
            <person name="Mavromatis K."/>
            <person name="Pagani I."/>
            <person name="Ivanova N."/>
            <person name="Saunders L."/>
            <person name="Detter J.C."/>
            <person name="Tapia R."/>
            <person name="Han C."/>
            <person name="Land M."/>
            <person name="Hauser L."/>
            <person name="Markowitz V."/>
            <person name="Cheng J.-F."/>
            <person name="Hugenholtz P."/>
            <person name="Woyke T."/>
            <person name="Wu D."/>
            <person name="Spring S."/>
            <person name="Schroeder M."/>
            <person name="Brambilla E."/>
            <person name="Klenk H.-P."/>
            <person name="Eisen J.A."/>
        </authorList>
    </citation>
    <scope>NUCLEOTIDE SEQUENCE [LARGE SCALE GENOMIC DNA]</scope>
    <source>
        <strain evidence="8">DSM 15286 / JCM 11887 / CIR29812</strain>
    </source>
</reference>
<feature type="chain" id="PRO_5003367182" description="N-acetylmuramoyl-L-alanine amidase" evidence="5">
    <location>
        <begin position="24"/>
        <end position="558"/>
    </location>
</feature>